<protein>
    <recommendedName>
        <fullName evidence="8">Ribonuclease Z</fullName>
        <shortName evidence="8">RNase Z</shortName>
        <ecNumber evidence="8">3.1.26.11</ecNumber>
    </recommendedName>
    <alternativeName>
        <fullName evidence="8">tRNA 3 endonuclease</fullName>
    </alternativeName>
    <alternativeName>
        <fullName evidence="8">tRNase Z</fullName>
    </alternativeName>
</protein>
<evidence type="ECO:0000256" key="2">
    <source>
        <dbReference type="ARBA" id="ARBA00022694"/>
    </source>
</evidence>
<comment type="caution">
    <text evidence="9">The sequence shown here is derived from an EMBL/GenBank/DDBJ whole genome shotgun (WGS) entry which is preliminary data.</text>
</comment>
<comment type="cofactor">
    <cofactor evidence="8">
        <name>Zn(2+)</name>
        <dbReference type="ChEBI" id="CHEBI:29105"/>
    </cofactor>
    <text evidence="8">Binds 2 Zn(2+) ions.</text>
</comment>
<keyword evidence="3 8" id="KW-0540">Nuclease</keyword>
<dbReference type="RefSeq" id="WP_076570003.1">
    <property type="nucleotide sequence ID" value="NZ_FNOS01000002.1"/>
</dbReference>
<dbReference type="EMBL" id="FNOS01000002">
    <property type="protein sequence ID" value="SDX70513.1"/>
    <property type="molecule type" value="Genomic_DNA"/>
</dbReference>
<keyword evidence="4 8" id="KW-0479">Metal-binding</keyword>
<comment type="subunit">
    <text evidence="1 8">Homodimer.</text>
</comment>
<dbReference type="SUPFAM" id="SSF56281">
    <property type="entry name" value="Metallo-hydrolase/oxidoreductase"/>
    <property type="match status" value="1"/>
</dbReference>
<dbReference type="EC" id="3.1.26.11" evidence="8"/>
<comment type="function">
    <text evidence="8">Zinc phosphodiesterase, which displays some tRNA 3'-processing endonuclease activity. Probably involved in tRNA maturation, by removing a 3'-trailer from precursor tRNA.</text>
</comment>
<feature type="binding site" evidence="8">
    <location>
        <position position="269"/>
    </location>
    <ligand>
        <name>Zn(2+)</name>
        <dbReference type="ChEBI" id="CHEBI:29105"/>
        <label>2</label>
        <note>catalytic</note>
    </ligand>
</feature>
<dbReference type="HAMAP" id="MF_01818">
    <property type="entry name" value="RNase_Z_BN"/>
    <property type="match status" value="1"/>
</dbReference>
<evidence type="ECO:0000313" key="10">
    <source>
        <dbReference type="Proteomes" id="UP000198647"/>
    </source>
</evidence>
<accession>A0A1H3DVF2</accession>
<keyword evidence="2 8" id="KW-0819">tRNA processing</keyword>
<dbReference type="Pfam" id="PF23023">
    <property type="entry name" value="Anti-Pycsar_Apyc1"/>
    <property type="match status" value="1"/>
</dbReference>
<dbReference type="PANTHER" id="PTHR46018:SF2">
    <property type="entry name" value="ZINC PHOSPHODIESTERASE ELAC PROTEIN 1"/>
    <property type="match status" value="1"/>
</dbReference>
<dbReference type="NCBIfam" id="TIGR02651">
    <property type="entry name" value="RNase_Z"/>
    <property type="match status" value="1"/>
</dbReference>
<evidence type="ECO:0000256" key="4">
    <source>
        <dbReference type="ARBA" id="ARBA00022723"/>
    </source>
</evidence>
<dbReference type="Proteomes" id="UP000198647">
    <property type="component" value="Unassembled WGS sequence"/>
</dbReference>
<keyword evidence="6 8" id="KW-0378">Hydrolase</keyword>
<feature type="binding site" evidence="8">
    <location>
        <position position="65"/>
    </location>
    <ligand>
        <name>Zn(2+)</name>
        <dbReference type="ChEBI" id="CHEBI:29105"/>
        <label>1</label>
        <note>catalytic</note>
    </ligand>
</feature>
<evidence type="ECO:0000256" key="3">
    <source>
        <dbReference type="ARBA" id="ARBA00022722"/>
    </source>
</evidence>
<evidence type="ECO:0000256" key="1">
    <source>
        <dbReference type="ARBA" id="ARBA00011738"/>
    </source>
</evidence>
<reference evidence="9 10" key="1">
    <citation type="submission" date="2016-10" db="EMBL/GenBank/DDBJ databases">
        <authorList>
            <person name="Varghese N."/>
            <person name="Submissions S."/>
        </authorList>
    </citation>
    <scope>NUCLEOTIDE SEQUENCE [LARGE SCALE GENOMIC DNA]</scope>
    <source>
        <strain evidence="9 10">DSM 20748</strain>
    </source>
</reference>
<evidence type="ECO:0000256" key="8">
    <source>
        <dbReference type="HAMAP-Rule" id="MF_01818"/>
    </source>
</evidence>
<keyword evidence="10" id="KW-1185">Reference proteome</keyword>
<sequence length="310" mass="35191">MELYFLGTGSGVPSKERNVSSLVLRLIEETGKSWMFDCGEGTQHQILDSPVKARRIEKVFITHLHGDHIYGLPGFLSSRSFQGGTEPLTVYGPEGLQEFVESALRISGTHLTYDLHFRTIEEGFREENEQFEISAHLLEHGLPSYGFFIKEKPKPGALQKEKLEAMGIRPGPVYQTIKNQETTILENGTVVQRSDVLSAPKPGRSVAILGDTRFRERHMEWIKGADVLIHEGTFEGKESRMAYDYYHSTVVQAAETAAQSGVDTLYINHLSSRYQREDIVRLLTEAREVFPDTFIVHDHFHTSVVRKERQ</sequence>
<comment type="catalytic activity">
    <reaction evidence="8">
        <text>Endonucleolytic cleavage of RNA, removing extra 3' nucleotides from tRNA precursor, generating 3' termini of tRNAs. A 3'-hydroxy group is left at the tRNA terminus and a 5'-phosphoryl group is left at the trailer molecule.</text>
        <dbReference type="EC" id="3.1.26.11"/>
    </reaction>
</comment>
<dbReference type="PANTHER" id="PTHR46018">
    <property type="entry name" value="ZINC PHOSPHODIESTERASE ELAC PROTEIN 1"/>
    <property type="match status" value="1"/>
</dbReference>
<evidence type="ECO:0000256" key="5">
    <source>
        <dbReference type="ARBA" id="ARBA00022759"/>
    </source>
</evidence>
<feature type="binding site" evidence="8">
    <location>
        <position position="211"/>
    </location>
    <ligand>
        <name>Zn(2+)</name>
        <dbReference type="ChEBI" id="CHEBI:29105"/>
        <label>2</label>
        <note>catalytic</note>
    </ligand>
</feature>
<feature type="binding site" evidence="8">
    <location>
        <position position="140"/>
    </location>
    <ligand>
        <name>Zn(2+)</name>
        <dbReference type="ChEBI" id="CHEBI:29105"/>
        <label>1</label>
        <note>catalytic</note>
    </ligand>
</feature>
<feature type="binding site" evidence="8">
    <location>
        <position position="63"/>
    </location>
    <ligand>
        <name>Zn(2+)</name>
        <dbReference type="ChEBI" id="CHEBI:29105"/>
        <label>1</label>
        <note>catalytic</note>
    </ligand>
</feature>
<feature type="binding site" evidence="8">
    <location>
        <position position="68"/>
    </location>
    <ligand>
        <name>Zn(2+)</name>
        <dbReference type="ChEBI" id="CHEBI:29105"/>
        <label>2</label>
        <note>catalytic</note>
    </ligand>
</feature>
<proteinExistence type="inferred from homology"/>
<feature type="binding site" evidence="8">
    <location>
        <position position="211"/>
    </location>
    <ligand>
        <name>Zn(2+)</name>
        <dbReference type="ChEBI" id="CHEBI:29105"/>
        <label>1</label>
        <note>catalytic</note>
    </ligand>
</feature>
<dbReference type="Gene3D" id="3.60.15.10">
    <property type="entry name" value="Ribonuclease Z/Hydroxyacylglutathione hydrolase-like"/>
    <property type="match status" value="1"/>
</dbReference>
<name>A0A1H3DVF2_9BACI</name>
<keyword evidence="5 8" id="KW-0255">Endonuclease</keyword>
<dbReference type="NCBIfam" id="NF000801">
    <property type="entry name" value="PRK00055.1-3"/>
    <property type="match status" value="1"/>
</dbReference>
<gene>
    <name evidence="8" type="primary">rnz</name>
    <name evidence="9" type="ORF">SAMN04488081_1128</name>
</gene>
<feature type="active site" description="Proton acceptor" evidence="8">
    <location>
        <position position="67"/>
    </location>
</feature>
<comment type="similarity">
    <text evidence="8">Belongs to the RNase Z family.</text>
</comment>
<evidence type="ECO:0000313" key="9">
    <source>
        <dbReference type="EMBL" id="SDX70513.1"/>
    </source>
</evidence>
<dbReference type="InterPro" id="IPR013471">
    <property type="entry name" value="RNase_Z/BN"/>
</dbReference>
<dbReference type="CDD" id="cd07717">
    <property type="entry name" value="RNaseZ_ZiPD-like_MBL-fold"/>
    <property type="match status" value="1"/>
</dbReference>
<organism evidence="9 10">
    <name type="scientific">Salimicrobium album</name>
    <dbReference type="NCBI Taxonomy" id="50717"/>
    <lineage>
        <taxon>Bacteria</taxon>
        <taxon>Bacillati</taxon>
        <taxon>Bacillota</taxon>
        <taxon>Bacilli</taxon>
        <taxon>Bacillales</taxon>
        <taxon>Bacillaceae</taxon>
        <taxon>Salimicrobium</taxon>
    </lineage>
</organism>
<dbReference type="InterPro" id="IPR036866">
    <property type="entry name" value="RibonucZ/Hydroxyglut_hydro"/>
</dbReference>
<feature type="binding site" evidence="8">
    <location>
        <position position="67"/>
    </location>
    <ligand>
        <name>Zn(2+)</name>
        <dbReference type="ChEBI" id="CHEBI:29105"/>
        <label>2</label>
        <note>catalytic</note>
    </ligand>
</feature>
<evidence type="ECO:0000256" key="6">
    <source>
        <dbReference type="ARBA" id="ARBA00022801"/>
    </source>
</evidence>
<keyword evidence="7 8" id="KW-0862">Zinc</keyword>
<evidence type="ECO:0000256" key="7">
    <source>
        <dbReference type="ARBA" id="ARBA00022833"/>
    </source>
</evidence>